<evidence type="ECO:0000313" key="9">
    <source>
        <dbReference type="EMBL" id="GMH11085.1"/>
    </source>
</evidence>
<dbReference type="InterPro" id="IPR039617">
    <property type="entry name" value="CLAVATA3-CLE"/>
</dbReference>
<dbReference type="EMBL" id="BSYO01000010">
    <property type="protein sequence ID" value="GMH11085.1"/>
    <property type="molecule type" value="Genomic_DNA"/>
</dbReference>
<keyword evidence="3" id="KW-0964">Secreted</keyword>
<dbReference type="PANTHER" id="PTHR36016">
    <property type="entry name" value="CLAVATA3/ESR (CLE)-RELATED PROTEIN 7"/>
    <property type="match status" value="1"/>
</dbReference>
<evidence type="ECO:0000256" key="5">
    <source>
        <dbReference type="ARBA" id="ARBA00022782"/>
    </source>
</evidence>
<dbReference type="AlphaFoldDB" id="A0AAD3XNU5"/>
<keyword evidence="6" id="KW-0325">Glycoprotein</keyword>
<evidence type="ECO:0000313" key="10">
    <source>
        <dbReference type="Proteomes" id="UP001279734"/>
    </source>
</evidence>
<keyword evidence="5" id="KW-0221">Differentiation</keyword>
<reference evidence="9" key="1">
    <citation type="submission" date="2023-05" db="EMBL/GenBank/DDBJ databases">
        <title>Nepenthes gracilis genome sequencing.</title>
        <authorList>
            <person name="Fukushima K."/>
        </authorList>
    </citation>
    <scope>NUCLEOTIDE SEQUENCE</scope>
    <source>
        <strain evidence="9">SING2019-196</strain>
    </source>
</reference>
<keyword evidence="4" id="KW-0732">Signal</keyword>
<protein>
    <submittedName>
        <fullName evidence="9">Uncharacterized protein</fullName>
    </submittedName>
</protein>
<evidence type="ECO:0000256" key="7">
    <source>
        <dbReference type="ARBA" id="ARBA00023278"/>
    </source>
</evidence>
<proteinExistence type="inferred from homology"/>
<evidence type="ECO:0000256" key="4">
    <source>
        <dbReference type="ARBA" id="ARBA00022729"/>
    </source>
</evidence>
<dbReference type="PANTHER" id="PTHR36016:SF1">
    <property type="entry name" value="CLAVATA3_ESR (CLE)-RELATED PROTEIN 5-RELATED"/>
    <property type="match status" value="1"/>
</dbReference>
<evidence type="ECO:0000256" key="8">
    <source>
        <dbReference type="SAM" id="MobiDB-lite"/>
    </source>
</evidence>
<comment type="subcellular location">
    <subcellularLocation>
        <location evidence="1">Secreted</location>
        <location evidence="1">Extracellular space</location>
    </subcellularLocation>
</comment>
<organism evidence="9 10">
    <name type="scientific">Nepenthes gracilis</name>
    <name type="common">Slender pitcher plant</name>
    <dbReference type="NCBI Taxonomy" id="150966"/>
    <lineage>
        <taxon>Eukaryota</taxon>
        <taxon>Viridiplantae</taxon>
        <taxon>Streptophyta</taxon>
        <taxon>Embryophyta</taxon>
        <taxon>Tracheophyta</taxon>
        <taxon>Spermatophyta</taxon>
        <taxon>Magnoliopsida</taxon>
        <taxon>eudicotyledons</taxon>
        <taxon>Gunneridae</taxon>
        <taxon>Pentapetalae</taxon>
        <taxon>Caryophyllales</taxon>
        <taxon>Nepenthaceae</taxon>
        <taxon>Nepenthes</taxon>
    </lineage>
</organism>
<gene>
    <name evidence="9" type="ORF">Nepgr_012926</name>
</gene>
<comment type="similarity">
    <text evidence="2">Belongs to the CLV3/ESR signal peptide family.</text>
</comment>
<dbReference type="GO" id="GO:0005576">
    <property type="term" value="C:extracellular region"/>
    <property type="evidence" value="ECO:0007669"/>
    <property type="project" value="UniProtKB-SubCell"/>
</dbReference>
<evidence type="ECO:0000256" key="1">
    <source>
        <dbReference type="ARBA" id="ARBA00004239"/>
    </source>
</evidence>
<sequence>MAYSVSLRAWALFFLIIFSAFFHVRHARILHQPQPIPTSHHLFHELGFHGVSKFRQLQQATNEGIGSDRATPGGPDPQHHIEPPPIRRNV</sequence>
<accession>A0AAD3XNU5</accession>
<evidence type="ECO:0000256" key="6">
    <source>
        <dbReference type="ARBA" id="ARBA00023180"/>
    </source>
</evidence>
<evidence type="ECO:0000256" key="2">
    <source>
        <dbReference type="ARBA" id="ARBA00005416"/>
    </source>
</evidence>
<comment type="caution">
    <text evidence="9">The sequence shown here is derived from an EMBL/GenBank/DDBJ whole genome shotgun (WGS) entry which is preliminary data.</text>
</comment>
<feature type="region of interest" description="Disordered" evidence="8">
    <location>
        <begin position="59"/>
        <end position="90"/>
    </location>
</feature>
<keyword evidence="10" id="KW-1185">Reference proteome</keyword>
<keyword evidence="7" id="KW-0379">Hydroxylation</keyword>
<dbReference type="GO" id="GO:0030154">
    <property type="term" value="P:cell differentiation"/>
    <property type="evidence" value="ECO:0007669"/>
    <property type="project" value="UniProtKB-KW"/>
</dbReference>
<name>A0AAD3XNU5_NEPGR</name>
<dbReference type="Proteomes" id="UP001279734">
    <property type="component" value="Unassembled WGS sequence"/>
</dbReference>
<evidence type="ECO:0000256" key="3">
    <source>
        <dbReference type="ARBA" id="ARBA00022525"/>
    </source>
</evidence>